<evidence type="ECO:0000256" key="8">
    <source>
        <dbReference type="SAM" id="MobiDB-lite"/>
    </source>
</evidence>
<protein>
    <submittedName>
        <fullName evidence="10">Proton/glutamate symport protein</fullName>
    </submittedName>
</protein>
<dbReference type="FunFam" id="1.10.3860.10:FF:000001">
    <property type="entry name" value="C4-dicarboxylate transport protein"/>
    <property type="match status" value="1"/>
</dbReference>
<evidence type="ECO:0000256" key="4">
    <source>
        <dbReference type="ARBA" id="ARBA00022692"/>
    </source>
</evidence>
<dbReference type="InterPro" id="IPR036458">
    <property type="entry name" value="Na:dicarbo_symporter_sf"/>
</dbReference>
<feature type="compositionally biased region" description="Low complexity" evidence="8">
    <location>
        <begin position="409"/>
        <end position="422"/>
    </location>
</feature>
<dbReference type="GO" id="GO:0005886">
    <property type="term" value="C:plasma membrane"/>
    <property type="evidence" value="ECO:0007669"/>
    <property type="project" value="UniProtKB-SubCell"/>
</dbReference>
<evidence type="ECO:0000256" key="9">
    <source>
        <dbReference type="SAM" id="Phobius"/>
    </source>
</evidence>
<evidence type="ECO:0000256" key="5">
    <source>
        <dbReference type="ARBA" id="ARBA00022847"/>
    </source>
</evidence>
<dbReference type="RefSeq" id="WP_088259719.1">
    <property type="nucleotide sequence ID" value="NZ_NIDE01000017.1"/>
</dbReference>
<feature type="transmembrane region" description="Helical" evidence="9">
    <location>
        <begin position="75"/>
        <end position="98"/>
    </location>
</feature>
<organism evidence="10 11">
    <name type="scientific">Fimbriiglobus ruber</name>
    <dbReference type="NCBI Taxonomy" id="1908690"/>
    <lineage>
        <taxon>Bacteria</taxon>
        <taxon>Pseudomonadati</taxon>
        <taxon>Planctomycetota</taxon>
        <taxon>Planctomycetia</taxon>
        <taxon>Gemmatales</taxon>
        <taxon>Gemmataceae</taxon>
        <taxon>Fimbriiglobus</taxon>
    </lineage>
</organism>
<comment type="subcellular location">
    <subcellularLocation>
        <location evidence="1">Cell membrane</location>
        <topology evidence="1">Multi-pass membrane protein</topology>
    </subcellularLocation>
</comment>
<feature type="transmembrane region" description="Helical" evidence="9">
    <location>
        <begin position="12"/>
        <end position="29"/>
    </location>
</feature>
<evidence type="ECO:0000256" key="7">
    <source>
        <dbReference type="ARBA" id="ARBA00023136"/>
    </source>
</evidence>
<feature type="transmembrane region" description="Helical" evidence="9">
    <location>
        <begin position="184"/>
        <end position="206"/>
    </location>
</feature>
<sequence>MLAFLRNRSLTQWIIFSMIVGVVIGSAFPEASQQLKPFSNVFLRMIKSLIAPLIFATLVIGIAGHGDDMKKVGRIALKSLIYFEVVTTVALFIGLAAVNLTRPGVGIELKGTTEKGQEFAAKQTTFANVLEHIVPASVFEAAVHNEVLQIVFWAILFAVALTQVKGKSHEFMVTGLEALSEVMFKFTGIVMKYAPIGIGAAIAATVGENGIMVLGNLAALILTLYAALVVFILGVLVPIAWFTRIPIGVFARAVKEPALIAFSTTSSEAALPKAMLAMQAIGVPRKIVAFVMPTGYSFNLDGSTLYLAVASVFAAQVAGVEMSWGQQLVMMFTLMVTSKGVAAVPRASLVILAGTLASFKLPLEAVAIILGVDALMDMARTTVNLIGNCLATCVIARWEGEFNDQPGSTPEATTPLPATAEDTPIEHMHDSAKTVV</sequence>
<dbReference type="GO" id="GO:0015293">
    <property type="term" value="F:symporter activity"/>
    <property type="evidence" value="ECO:0007669"/>
    <property type="project" value="UniProtKB-KW"/>
</dbReference>
<proteinExistence type="predicted"/>
<evidence type="ECO:0000313" key="10">
    <source>
        <dbReference type="EMBL" id="OWK36759.1"/>
    </source>
</evidence>
<evidence type="ECO:0000256" key="3">
    <source>
        <dbReference type="ARBA" id="ARBA00022475"/>
    </source>
</evidence>
<feature type="transmembrane region" description="Helical" evidence="9">
    <location>
        <begin position="147"/>
        <end position="164"/>
    </location>
</feature>
<evidence type="ECO:0000256" key="6">
    <source>
        <dbReference type="ARBA" id="ARBA00022989"/>
    </source>
</evidence>
<dbReference type="Proteomes" id="UP000214646">
    <property type="component" value="Unassembled WGS sequence"/>
</dbReference>
<feature type="transmembrane region" description="Helical" evidence="9">
    <location>
        <begin position="218"/>
        <end position="242"/>
    </location>
</feature>
<dbReference type="EMBL" id="NIDE01000017">
    <property type="protein sequence ID" value="OWK36759.1"/>
    <property type="molecule type" value="Genomic_DNA"/>
</dbReference>
<dbReference type="Pfam" id="PF00375">
    <property type="entry name" value="SDF"/>
    <property type="match status" value="1"/>
</dbReference>
<name>A0A225DHU0_9BACT</name>
<keyword evidence="5" id="KW-0769">Symport</keyword>
<dbReference type="InterPro" id="IPR001991">
    <property type="entry name" value="Na-dicarboxylate_symporter"/>
</dbReference>
<gene>
    <name evidence="10" type="ORF">FRUB_09322</name>
</gene>
<keyword evidence="7 9" id="KW-0472">Membrane</keyword>
<feature type="region of interest" description="Disordered" evidence="8">
    <location>
        <begin position="404"/>
        <end position="436"/>
    </location>
</feature>
<dbReference type="PANTHER" id="PTHR42865">
    <property type="entry name" value="PROTON/GLUTAMATE-ASPARTATE SYMPORTER"/>
    <property type="match status" value="1"/>
</dbReference>
<reference evidence="11" key="1">
    <citation type="submission" date="2017-06" db="EMBL/GenBank/DDBJ databases">
        <title>Genome analysis of Fimbriiglobus ruber SP5, the first member of the order Planctomycetales with confirmed chitinolytic capability.</title>
        <authorList>
            <person name="Ravin N.V."/>
            <person name="Rakitin A.L."/>
            <person name="Ivanova A.A."/>
            <person name="Beletsky A.V."/>
            <person name="Kulichevskaya I.S."/>
            <person name="Mardanov A.V."/>
            <person name="Dedysh S.N."/>
        </authorList>
    </citation>
    <scope>NUCLEOTIDE SEQUENCE [LARGE SCALE GENOMIC DNA]</scope>
    <source>
        <strain evidence="11">SP5</strain>
    </source>
</reference>
<feature type="compositionally biased region" description="Basic and acidic residues" evidence="8">
    <location>
        <begin position="424"/>
        <end position="436"/>
    </location>
</feature>
<evidence type="ECO:0000256" key="2">
    <source>
        <dbReference type="ARBA" id="ARBA00022448"/>
    </source>
</evidence>
<keyword evidence="6 9" id="KW-1133">Transmembrane helix</keyword>
<evidence type="ECO:0000313" key="11">
    <source>
        <dbReference type="Proteomes" id="UP000214646"/>
    </source>
</evidence>
<dbReference type="PANTHER" id="PTHR42865:SF7">
    <property type="entry name" value="PROTON_GLUTAMATE-ASPARTATE SYMPORTER"/>
    <property type="match status" value="1"/>
</dbReference>
<dbReference type="PRINTS" id="PR00173">
    <property type="entry name" value="EDTRNSPORT"/>
</dbReference>
<keyword evidence="3" id="KW-1003">Cell membrane</keyword>
<dbReference type="Gene3D" id="1.10.3860.10">
    <property type="entry name" value="Sodium:dicarboxylate symporter"/>
    <property type="match status" value="1"/>
</dbReference>
<keyword evidence="2" id="KW-0813">Transport</keyword>
<dbReference type="AlphaFoldDB" id="A0A225DHU0"/>
<dbReference type="SUPFAM" id="SSF118215">
    <property type="entry name" value="Proton glutamate symport protein"/>
    <property type="match status" value="1"/>
</dbReference>
<keyword evidence="4 9" id="KW-0812">Transmembrane</keyword>
<comment type="caution">
    <text evidence="10">The sequence shown here is derived from an EMBL/GenBank/DDBJ whole genome shotgun (WGS) entry which is preliminary data.</text>
</comment>
<evidence type="ECO:0000256" key="1">
    <source>
        <dbReference type="ARBA" id="ARBA00004651"/>
    </source>
</evidence>
<feature type="transmembrane region" description="Helical" evidence="9">
    <location>
        <begin position="41"/>
        <end position="63"/>
    </location>
</feature>
<dbReference type="GO" id="GO:0006835">
    <property type="term" value="P:dicarboxylic acid transport"/>
    <property type="evidence" value="ECO:0007669"/>
    <property type="project" value="TreeGrafter"/>
</dbReference>
<dbReference type="OrthoDB" id="9768885at2"/>
<accession>A0A225DHU0</accession>
<keyword evidence="11" id="KW-1185">Reference proteome</keyword>